<dbReference type="Proteomes" id="UP000184295">
    <property type="component" value="Unassembled WGS sequence"/>
</dbReference>
<dbReference type="InterPro" id="IPR014717">
    <property type="entry name" value="Transl_elong_EF1B/ribsomal_bS6"/>
</dbReference>
<organism evidence="3 4">
    <name type="scientific">Ferrithrix thermotolerans DSM 19514</name>
    <dbReference type="NCBI Taxonomy" id="1121881"/>
    <lineage>
        <taxon>Bacteria</taxon>
        <taxon>Bacillati</taxon>
        <taxon>Actinomycetota</taxon>
        <taxon>Acidimicrobiia</taxon>
        <taxon>Acidimicrobiales</taxon>
        <taxon>Acidimicrobiaceae</taxon>
        <taxon>Ferrithrix</taxon>
    </lineage>
</organism>
<reference evidence="4" key="1">
    <citation type="submission" date="2016-11" db="EMBL/GenBank/DDBJ databases">
        <authorList>
            <person name="Varghese N."/>
            <person name="Submissions S."/>
        </authorList>
    </citation>
    <scope>NUCLEOTIDE SEQUENCE [LARGE SCALE GENOMIC DNA]</scope>
    <source>
        <strain evidence="4">DSM 19514</strain>
    </source>
</reference>
<dbReference type="AlphaFoldDB" id="A0A1M4T4P0"/>
<dbReference type="GO" id="GO:0043683">
    <property type="term" value="P:type IV pilus assembly"/>
    <property type="evidence" value="ECO:0007669"/>
    <property type="project" value="InterPro"/>
</dbReference>
<evidence type="ECO:0000313" key="3">
    <source>
        <dbReference type="EMBL" id="SHE39390.1"/>
    </source>
</evidence>
<sequence length="201" mass="21372">MNNAKVRYIAGAVILVLVVAGWYFFYYSSLSTKVSASAQVITTDQQNLALLQSKLEGLVREDKNLPTLKREASALQRALPSSPQLPQLFNDFNQAAASSGLPLINITPTPPSSTPQAAGTTSGSPSKATAPSIFFSIQTEGGYYQVESFLKDLDTLSRLVNVESVSISAAGQHVPGYPSSEGEILSVTIKGQAFESQGTLQ</sequence>
<keyword evidence="2" id="KW-0812">Transmembrane</keyword>
<dbReference type="OrthoDB" id="9998031at2"/>
<accession>A0A1M4T4P0</accession>
<evidence type="ECO:0000256" key="1">
    <source>
        <dbReference type="SAM" id="MobiDB-lite"/>
    </source>
</evidence>
<keyword evidence="2" id="KW-1133">Transmembrane helix</keyword>
<dbReference type="STRING" id="1121881.SAMN02745225_00495"/>
<keyword evidence="4" id="KW-1185">Reference proteome</keyword>
<keyword evidence="2" id="KW-0472">Membrane</keyword>
<dbReference type="PANTHER" id="PTHR39555">
    <property type="entry name" value="FIMBRIAL ASSEMBLY PROTEIN PILO-LIKE PROTEIN-RELATED"/>
    <property type="match status" value="1"/>
</dbReference>
<dbReference type="EMBL" id="FQUL01000004">
    <property type="protein sequence ID" value="SHE39390.1"/>
    <property type="molecule type" value="Genomic_DNA"/>
</dbReference>
<name>A0A1M4T4P0_9ACTN</name>
<dbReference type="Gene3D" id="3.30.70.60">
    <property type="match status" value="1"/>
</dbReference>
<proteinExistence type="predicted"/>
<dbReference type="PANTHER" id="PTHR39555:SF1">
    <property type="entry name" value="TYPE IV PILUS INNER MEMBRANE COMPONENT PILO"/>
    <property type="match status" value="1"/>
</dbReference>
<feature type="compositionally biased region" description="Low complexity" evidence="1">
    <location>
        <begin position="114"/>
        <end position="124"/>
    </location>
</feature>
<dbReference type="RefSeq" id="WP_072788406.1">
    <property type="nucleotide sequence ID" value="NZ_FQUL01000004.1"/>
</dbReference>
<dbReference type="GO" id="GO:0043107">
    <property type="term" value="P:type IV pilus-dependent motility"/>
    <property type="evidence" value="ECO:0007669"/>
    <property type="project" value="InterPro"/>
</dbReference>
<protein>
    <submittedName>
        <fullName evidence="3">Tfp pilus assembly protein PilO</fullName>
    </submittedName>
</protein>
<dbReference type="InterPro" id="IPR007445">
    <property type="entry name" value="PilO"/>
</dbReference>
<evidence type="ECO:0000313" key="4">
    <source>
        <dbReference type="Proteomes" id="UP000184295"/>
    </source>
</evidence>
<evidence type="ECO:0000256" key="2">
    <source>
        <dbReference type="SAM" id="Phobius"/>
    </source>
</evidence>
<gene>
    <name evidence="3" type="ORF">SAMN02745225_00495</name>
</gene>
<feature type="region of interest" description="Disordered" evidence="1">
    <location>
        <begin position="105"/>
        <end position="127"/>
    </location>
</feature>
<dbReference type="Pfam" id="PF04350">
    <property type="entry name" value="PilO"/>
    <property type="match status" value="1"/>
</dbReference>
<feature type="transmembrane region" description="Helical" evidence="2">
    <location>
        <begin position="6"/>
        <end position="25"/>
    </location>
</feature>